<dbReference type="Proteomes" id="UP001201873">
    <property type="component" value="Unassembled WGS sequence"/>
</dbReference>
<dbReference type="PROSITE" id="PS51118">
    <property type="entry name" value="HTH_HXLR"/>
    <property type="match status" value="1"/>
</dbReference>
<gene>
    <name evidence="6" type="ORF">MXD59_08095</name>
</gene>
<dbReference type="PANTHER" id="PTHR33204">
    <property type="entry name" value="TRANSCRIPTIONAL REGULATOR, MARR FAMILY"/>
    <property type="match status" value="1"/>
</dbReference>
<evidence type="ECO:0000256" key="4">
    <source>
        <dbReference type="SAM" id="MobiDB-lite"/>
    </source>
</evidence>
<dbReference type="InterPro" id="IPR002577">
    <property type="entry name" value="HTH_HxlR"/>
</dbReference>
<feature type="compositionally biased region" description="Low complexity" evidence="4">
    <location>
        <begin position="157"/>
        <end position="175"/>
    </location>
</feature>
<protein>
    <submittedName>
        <fullName evidence="6">Helix-turn-helix transcriptional regulator</fullName>
    </submittedName>
</protein>
<dbReference type="PANTHER" id="PTHR33204:SF18">
    <property type="entry name" value="TRANSCRIPTIONAL REGULATORY PROTEIN"/>
    <property type="match status" value="1"/>
</dbReference>
<sequence>MLPRTYEQEICSIAATLEVLGDRWTLLIARDACLGVTRFADFQARLGIARTVLSDRLARLTEAGVFERRRYSEQPERFEYVLTERGRDIWPILNSLMTWGDRHLKGGEAPFVIHHRGCGGHIDDRRRCETCGQEVGVTEVVRLPGPGARRIQPQPPAESTASAEPAAGAAGAAEAETAESRQVVASGQAG</sequence>
<keyword evidence="1" id="KW-0805">Transcription regulation</keyword>
<dbReference type="InterPro" id="IPR036390">
    <property type="entry name" value="WH_DNA-bd_sf"/>
</dbReference>
<keyword evidence="7" id="KW-1185">Reference proteome</keyword>
<dbReference type="Gene3D" id="1.10.10.10">
    <property type="entry name" value="Winged helix-like DNA-binding domain superfamily/Winged helix DNA-binding domain"/>
    <property type="match status" value="1"/>
</dbReference>
<dbReference type="RefSeq" id="WP_248824145.1">
    <property type="nucleotide sequence ID" value="NZ_JALKFT010000006.1"/>
</dbReference>
<proteinExistence type="predicted"/>
<evidence type="ECO:0000259" key="5">
    <source>
        <dbReference type="PROSITE" id="PS51118"/>
    </source>
</evidence>
<dbReference type="EMBL" id="JALKFT010000006">
    <property type="protein sequence ID" value="MCK9875733.1"/>
    <property type="molecule type" value="Genomic_DNA"/>
</dbReference>
<name>A0ABT0JXJ8_9ACTN</name>
<reference evidence="6 7" key="1">
    <citation type="submission" date="2022-04" db="EMBL/GenBank/DDBJ databases">
        <title>Genome diversity in the genus Frankia.</title>
        <authorList>
            <person name="Carlos-Shanley C."/>
            <person name="Hahn D."/>
        </authorList>
    </citation>
    <scope>NUCLEOTIDE SEQUENCE [LARGE SCALE GENOMIC DNA]</scope>
    <source>
        <strain evidence="6 7">Ag45/Mut15</strain>
    </source>
</reference>
<evidence type="ECO:0000313" key="7">
    <source>
        <dbReference type="Proteomes" id="UP001201873"/>
    </source>
</evidence>
<keyword evidence="2" id="KW-0238">DNA-binding</keyword>
<dbReference type="Pfam" id="PF01638">
    <property type="entry name" value="HxlR"/>
    <property type="match status" value="1"/>
</dbReference>
<feature type="domain" description="HTH hxlR-type" evidence="5">
    <location>
        <begin position="11"/>
        <end position="108"/>
    </location>
</feature>
<dbReference type="SUPFAM" id="SSF46785">
    <property type="entry name" value="Winged helix' DNA-binding domain"/>
    <property type="match status" value="1"/>
</dbReference>
<accession>A0ABT0JXJ8</accession>
<organism evidence="6 7">
    <name type="scientific">Frankia umida</name>
    <dbReference type="NCBI Taxonomy" id="573489"/>
    <lineage>
        <taxon>Bacteria</taxon>
        <taxon>Bacillati</taxon>
        <taxon>Actinomycetota</taxon>
        <taxon>Actinomycetes</taxon>
        <taxon>Frankiales</taxon>
        <taxon>Frankiaceae</taxon>
        <taxon>Frankia</taxon>
    </lineage>
</organism>
<comment type="caution">
    <text evidence="6">The sequence shown here is derived from an EMBL/GenBank/DDBJ whole genome shotgun (WGS) entry which is preliminary data.</text>
</comment>
<dbReference type="InterPro" id="IPR036388">
    <property type="entry name" value="WH-like_DNA-bd_sf"/>
</dbReference>
<evidence type="ECO:0000256" key="2">
    <source>
        <dbReference type="ARBA" id="ARBA00023125"/>
    </source>
</evidence>
<feature type="region of interest" description="Disordered" evidence="4">
    <location>
        <begin position="144"/>
        <end position="190"/>
    </location>
</feature>
<evidence type="ECO:0000256" key="3">
    <source>
        <dbReference type="ARBA" id="ARBA00023163"/>
    </source>
</evidence>
<evidence type="ECO:0000313" key="6">
    <source>
        <dbReference type="EMBL" id="MCK9875733.1"/>
    </source>
</evidence>
<evidence type="ECO:0000256" key="1">
    <source>
        <dbReference type="ARBA" id="ARBA00023015"/>
    </source>
</evidence>
<keyword evidence="3" id="KW-0804">Transcription</keyword>